<keyword evidence="3" id="KW-0121">Carboxypeptidase</keyword>
<evidence type="ECO:0000259" key="2">
    <source>
        <dbReference type="Pfam" id="PF00144"/>
    </source>
</evidence>
<dbReference type="InterPro" id="IPR050789">
    <property type="entry name" value="Diverse_Enzym_Activities"/>
</dbReference>
<dbReference type="InterPro" id="IPR001466">
    <property type="entry name" value="Beta-lactam-related"/>
</dbReference>
<keyword evidence="4" id="KW-1185">Reference proteome</keyword>
<dbReference type="InterPro" id="IPR012338">
    <property type="entry name" value="Beta-lactam/transpept-like"/>
</dbReference>
<dbReference type="AlphaFoldDB" id="A0A0X3V959"/>
<feature type="chain" id="PRO_5039518798" evidence="1">
    <location>
        <begin position="24"/>
        <end position="371"/>
    </location>
</feature>
<protein>
    <submittedName>
        <fullName evidence="3">D-alanyl-D-alanine carboxypeptidase</fullName>
    </submittedName>
</protein>
<dbReference type="OrthoDB" id="3174977at2"/>
<dbReference type="PANTHER" id="PTHR43283:SF3">
    <property type="entry name" value="BETA-LACTAMASE FAMILY PROTEIN (AFU_ORTHOLOGUE AFUA_5G07500)"/>
    <property type="match status" value="1"/>
</dbReference>
<dbReference type="GO" id="GO:0004180">
    <property type="term" value="F:carboxypeptidase activity"/>
    <property type="evidence" value="ECO:0007669"/>
    <property type="project" value="UniProtKB-KW"/>
</dbReference>
<name>A0A0X3V959_9ACTN</name>
<dbReference type="Pfam" id="PF00144">
    <property type="entry name" value="Beta-lactamase"/>
    <property type="match status" value="1"/>
</dbReference>
<evidence type="ECO:0000256" key="1">
    <source>
        <dbReference type="SAM" id="SignalP"/>
    </source>
</evidence>
<dbReference type="RefSeq" id="WP_067685053.1">
    <property type="nucleotide sequence ID" value="NZ_LLZH01000013.1"/>
</dbReference>
<sequence>MAKKKTALTAICAGTVLIGLVTAGGTAANAKARTPGPPTGVREALQEAVAAGNPAVLSYVRTGTRSWHLAAGIADLAAGRPAQPDDHWRIFSNTKSFVSTVLLQLVGERRLSLDDSVERWLPGMLDGRKVSVRQLLNHTSGIYNPDNGTDRGGQQPRDVIAAALAHPPLSEPGQQWAYSDTNYLLAGLVIEAVTHHRADQEIRRRIIVPLGLSHTSFPLDDPAIPGPYLHGYDMSGRDVTGFNPSGEWTAGAMVSTTADLARFDSALFRGRLLRPAQQRELLTTALDSDYGLGVQRLTIPCEDNEVTVWETDGSGPGFTSLSMTTADATRQFVLVATVFDLGRGQRKNPAELPFPDARPAYTTLITSVLCP</sequence>
<dbReference type="SUPFAM" id="SSF56601">
    <property type="entry name" value="beta-lactamase/transpeptidase-like"/>
    <property type="match status" value="1"/>
</dbReference>
<dbReference type="PANTHER" id="PTHR43283">
    <property type="entry name" value="BETA-LACTAMASE-RELATED"/>
    <property type="match status" value="1"/>
</dbReference>
<reference evidence="3 4" key="1">
    <citation type="submission" date="2015-10" db="EMBL/GenBank/DDBJ databases">
        <authorList>
            <person name="Gilbert D.G."/>
        </authorList>
    </citation>
    <scope>NUCLEOTIDE SEQUENCE [LARGE SCALE GENOMIC DNA]</scope>
    <source>
        <strain evidence="3 4">NRRL B-16712</strain>
    </source>
</reference>
<accession>A0A0X3V959</accession>
<proteinExistence type="predicted"/>
<gene>
    <name evidence="3" type="ORF">ADL15_03400</name>
</gene>
<feature type="signal peptide" evidence="1">
    <location>
        <begin position="1"/>
        <end position="23"/>
    </location>
</feature>
<keyword evidence="3" id="KW-0645">Protease</keyword>
<dbReference type="Gene3D" id="3.40.710.10">
    <property type="entry name" value="DD-peptidase/beta-lactamase superfamily"/>
    <property type="match status" value="1"/>
</dbReference>
<organism evidence="3 4">
    <name type="scientific">Actinoplanes awajinensis subsp. mycoplanecinus</name>
    <dbReference type="NCBI Taxonomy" id="135947"/>
    <lineage>
        <taxon>Bacteria</taxon>
        <taxon>Bacillati</taxon>
        <taxon>Actinomycetota</taxon>
        <taxon>Actinomycetes</taxon>
        <taxon>Micromonosporales</taxon>
        <taxon>Micromonosporaceae</taxon>
        <taxon>Actinoplanes</taxon>
    </lineage>
</organism>
<evidence type="ECO:0000313" key="3">
    <source>
        <dbReference type="EMBL" id="KUL41315.1"/>
    </source>
</evidence>
<feature type="domain" description="Beta-lactamase-related" evidence="2">
    <location>
        <begin position="55"/>
        <end position="288"/>
    </location>
</feature>
<keyword evidence="1" id="KW-0732">Signal</keyword>
<dbReference type="EMBL" id="LLZH01000013">
    <property type="protein sequence ID" value="KUL41315.1"/>
    <property type="molecule type" value="Genomic_DNA"/>
</dbReference>
<comment type="caution">
    <text evidence="3">The sequence shown here is derived from an EMBL/GenBank/DDBJ whole genome shotgun (WGS) entry which is preliminary data.</text>
</comment>
<evidence type="ECO:0000313" key="4">
    <source>
        <dbReference type="Proteomes" id="UP000053244"/>
    </source>
</evidence>
<keyword evidence="3" id="KW-0378">Hydrolase</keyword>
<dbReference type="Proteomes" id="UP000053244">
    <property type="component" value="Unassembled WGS sequence"/>
</dbReference>